<dbReference type="InterPro" id="IPR050266">
    <property type="entry name" value="AB_hydrolase_sf"/>
</dbReference>
<dbReference type="Gene3D" id="3.40.50.1820">
    <property type="entry name" value="alpha/beta hydrolase"/>
    <property type="match status" value="1"/>
</dbReference>
<organism evidence="2 3">
    <name type="scientific">Sulfitobacter sediminis</name>
    <dbReference type="NCBI Taxonomy" id="3234186"/>
    <lineage>
        <taxon>Bacteria</taxon>
        <taxon>Pseudomonadati</taxon>
        <taxon>Pseudomonadota</taxon>
        <taxon>Alphaproteobacteria</taxon>
        <taxon>Rhodobacterales</taxon>
        <taxon>Roseobacteraceae</taxon>
        <taxon>Sulfitobacter</taxon>
    </lineage>
</organism>
<keyword evidence="2" id="KW-0378">Hydrolase</keyword>
<accession>A0ABV3RI58</accession>
<dbReference type="InterPro" id="IPR000639">
    <property type="entry name" value="Epox_hydrolase-like"/>
</dbReference>
<dbReference type="PANTHER" id="PTHR43798">
    <property type="entry name" value="MONOACYLGLYCEROL LIPASE"/>
    <property type="match status" value="1"/>
</dbReference>
<evidence type="ECO:0000313" key="2">
    <source>
        <dbReference type="EMBL" id="MEW9918645.1"/>
    </source>
</evidence>
<dbReference type="InterPro" id="IPR000073">
    <property type="entry name" value="AB_hydrolase_1"/>
</dbReference>
<dbReference type="InterPro" id="IPR029058">
    <property type="entry name" value="AB_hydrolase_fold"/>
</dbReference>
<dbReference type="SUPFAM" id="SSF53474">
    <property type="entry name" value="alpha/beta-Hydrolases"/>
    <property type="match status" value="1"/>
</dbReference>
<protein>
    <submittedName>
        <fullName evidence="2">Alpha/beta fold hydrolase</fullName>
    </submittedName>
</protein>
<comment type="caution">
    <text evidence="2">The sequence shown here is derived from an EMBL/GenBank/DDBJ whole genome shotgun (WGS) entry which is preliminary data.</text>
</comment>
<reference evidence="2 3" key="1">
    <citation type="submission" date="2024-07" db="EMBL/GenBank/DDBJ databases">
        <title>Marimonas sp.nov., isolated from tidal-flat sediment.</title>
        <authorList>
            <person name="Jayan J.N."/>
            <person name="Lee S.S."/>
        </authorList>
    </citation>
    <scope>NUCLEOTIDE SEQUENCE [LARGE SCALE GENOMIC DNA]</scope>
    <source>
        <strain evidence="2 3">MJW-29</strain>
    </source>
</reference>
<dbReference type="EMBL" id="JBFNXX010000002">
    <property type="protein sequence ID" value="MEW9918645.1"/>
    <property type="molecule type" value="Genomic_DNA"/>
</dbReference>
<feature type="domain" description="AB hydrolase-1" evidence="1">
    <location>
        <begin position="28"/>
        <end position="275"/>
    </location>
</feature>
<dbReference type="PANTHER" id="PTHR43798:SF33">
    <property type="entry name" value="HYDROLASE, PUTATIVE (AFU_ORTHOLOGUE AFUA_2G14860)-RELATED"/>
    <property type="match status" value="1"/>
</dbReference>
<dbReference type="Proteomes" id="UP001556098">
    <property type="component" value="Unassembled WGS sequence"/>
</dbReference>
<gene>
    <name evidence="2" type="ORF">AB2B41_03465</name>
</gene>
<dbReference type="PRINTS" id="PR00111">
    <property type="entry name" value="ABHYDROLASE"/>
</dbReference>
<dbReference type="PRINTS" id="PR00412">
    <property type="entry name" value="EPOXHYDRLASE"/>
</dbReference>
<evidence type="ECO:0000313" key="3">
    <source>
        <dbReference type="Proteomes" id="UP001556098"/>
    </source>
</evidence>
<sequence>MTLLAGFKAGLAPVNGQRIAYARGGDGPPVLLLHGFPQTHAMWHAVGPALAKDFTVVAADLRGYGASSKPAGAENYSFRHMAADQVALMRHLGVDRFHLVGHDRGARTAHRLALDHPQAVASLTLKDIVPTHLLLDDLTRQVARAYYHWFFLAQPTPFPERMIGHDPDAFYESCLLGWGAAQLSDFDPDALAAYRQAWRDPETIRAMCDDYRAALDVDFDLDAADLDKRVTCPALVMYGADGIMGRVFDVPATWSDRLKKMESVSMPGGHFFVDEYPEKTAEALMSFFSAQAPL</sequence>
<name>A0ABV3RI58_9RHOB</name>
<proteinExistence type="predicted"/>
<keyword evidence="3" id="KW-1185">Reference proteome</keyword>
<dbReference type="GO" id="GO:0016787">
    <property type="term" value="F:hydrolase activity"/>
    <property type="evidence" value="ECO:0007669"/>
    <property type="project" value="UniProtKB-KW"/>
</dbReference>
<dbReference type="RefSeq" id="WP_367876348.1">
    <property type="nucleotide sequence ID" value="NZ_JBFNXX010000002.1"/>
</dbReference>
<evidence type="ECO:0000259" key="1">
    <source>
        <dbReference type="Pfam" id="PF00561"/>
    </source>
</evidence>
<dbReference type="Pfam" id="PF00561">
    <property type="entry name" value="Abhydrolase_1"/>
    <property type="match status" value="1"/>
</dbReference>